<evidence type="ECO:0000256" key="5">
    <source>
        <dbReference type="ARBA" id="ARBA00022842"/>
    </source>
</evidence>
<dbReference type="EMBL" id="VOOR01000039">
    <property type="protein sequence ID" value="TXB62031.1"/>
    <property type="molecule type" value="Genomic_DNA"/>
</dbReference>
<evidence type="ECO:0000256" key="2">
    <source>
        <dbReference type="ARBA" id="ARBA00022679"/>
    </source>
</evidence>
<dbReference type="InterPro" id="IPR029044">
    <property type="entry name" value="Nucleotide-diphossugar_trans"/>
</dbReference>
<comment type="cofactor">
    <cofactor evidence="8">
        <name>Mg(2+)</name>
        <dbReference type="ChEBI" id="CHEBI:18420"/>
    </cofactor>
</comment>
<feature type="binding site" evidence="8">
    <location>
        <position position="215"/>
    </location>
    <ligand>
        <name>GTP</name>
        <dbReference type="ChEBI" id="CHEBI:37565"/>
    </ligand>
</feature>
<dbReference type="InterPro" id="IPR025877">
    <property type="entry name" value="MobA-like_NTP_Trfase"/>
</dbReference>
<dbReference type="GO" id="GO:0006777">
    <property type="term" value="P:Mo-molybdopterin cofactor biosynthetic process"/>
    <property type="evidence" value="ECO:0007669"/>
    <property type="project" value="UniProtKB-KW"/>
</dbReference>
<dbReference type="PANTHER" id="PTHR19136:SF81">
    <property type="entry name" value="MOLYBDENUM COFACTOR GUANYLYLTRANSFERASE"/>
    <property type="match status" value="1"/>
</dbReference>
<gene>
    <name evidence="8" type="primary">mobA</name>
    <name evidence="10" type="ORF">FRY97_16240</name>
</gene>
<keyword evidence="2 8" id="KW-0808">Transferase</keyword>
<evidence type="ECO:0000313" key="10">
    <source>
        <dbReference type="EMBL" id="TXB62031.1"/>
    </source>
</evidence>
<feature type="binding site" evidence="8">
    <location>
        <begin position="203"/>
        <end position="205"/>
    </location>
    <ligand>
        <name>GTP</name>
        <dbReference type="ChEBI" id="CHEBI:37565"/>
    </ligand>
</feature>
<dbReference type="OrthoDB" id="9788394at2"/>
<evidence type="ECO:0000313" key="11">
    <source>
        <dbReference type="Proteomes" id="UP000321580"/>
    </source>
</evidence>
<evidence type="ECO:0000256" key="4">
    <source>
        <dbReference type="ARBA" id="ARBA00022741"/>
    </source>
</evidence>
<dbReference type="InterPro" id="IPR013482">
    <property type="entry name" value="Molybde_CF_guanTrfase"/>
</dbReference>
<comment type="catalytic activity">
    <reaction evidence="8">
        <text>Mo-molybdopterin + GTP + H(+) = Mo-molybdopterin guanine dinucleotide + diphosphate</text>
        <dbReference type="Rhea" id="RHEA:34243"/>
        <dbReference type="ChEBI" id="CHEBI:15378"/>
        <dbReference type="ChEBI" id="CHEBI:33019"/>
        <dbReference type="ChEBI" id="CHEBI:37565"/>
        <dbReference type="ChEBI" id="CHEBI:71302"/>
        <dbReference type="ChEBI" id="CHEBI:71310"/>
        <dbReference type="EC" id="2.7.7.77"/>
    </reaction>
</comment>
<comment type="similarity">
    <text evidence="8">Belongs to the MobA family.</text>
</comment>
<keyword evidence="4 8" id="KW-0547">Nucleotide-binding</keyword>
<dbReference type="CDD" id="cd02503">
    <property type="entry name" value="MobA"/>
    <property type="match status" value="1"/>
</dbReference>
<organism evidence="10 11">
    <name type="scientific">Phaeodactylibacter luteus</name>
    <dbReference type="NCBI Taxonomy" id="1564516"/>
    <lineage>
        <taxon>Bacteria</taxon>
        <taxon>Pseudomonadati</taxon>
        <taxon>Bacteroidota</taxon>
        <taxon>Saprospiria</taxon>
        <taxon>Saprospirales</taxon>
        <taxon>Haliscomenobacteraceae</taxon>
        <taxon>Phaeodactylibacter</taxon>
    </lineage>
</organism>
<evidence type="ECO:0000256" key="7">
    <source>
        <dbReference type="ARBA" id="ARBA00023150"/>
    </source>
</evidence>
<dbReference type="GO" id="GO:0061603">
    <property type="term" value="F:molybdenum cofactor guanylyltransferase activity"/>
    <property type="evidence" value="ECO:0007669"/>
    <property type="project" value="UniProtKB-EC"/>
</dbReference>
<feature type="binding site" evidence="8">
    <location>
        <position position="287"/>
    </location>
    <ligand>
        <name>Mg(2+)</name>
        <dbReference type="ChEBI" id="CHEBI:18420"/>
    </ligand>
</feature>
<comment type="domain">
    <text evidence="8">The N-terminal domain determines nucleotide recognition and specific binding, while the C-terminal domain determines the specific binding to the target protein.</text>
</comment>
<comment type="caution">
    <text evidence="10">The sequence shown here is derived from an EMBL/GenBank/DDBJ whole genome shotgun (WGS) entry which is preliminary data.</text>
</comment>
<keyword evidence="7 8" id="KW-0501">Molybdenum cofactor biosynthesis</keyword>
<name>A0A5C6RIB3_9BACT</name>
<dbReference type="EC" id="2.7.7.77" evidence="8"/>
<accession>A0A5C6RIB3</accession>
<evidence type="ECO:0000256" key="1">
    <source>
        <dbReference type="ARBA" id="ARBA00022490"/>
    </source>
</evidence>
<dbReference type="HAMAP" id="MF_00316">
    <property type="entry name" value="MobA"/>
    <property type="match status" value="1"/>
</dbReference>
<sequence>MEDSKPKHKKHASLSRPAYGQFHRNEWAILGTPCGNVQRLAYAIIDRLSEIFQIGYVDADHKGEGDENGQPQAMQHGAHLVYTDKIGYHRLDFRGGLNAFQFRPLLNMQDAVIINGNHFPGKRQIVVVDPKKEESLKRKLDRLTDVRLILLADGVSEPFPWLREALEGFNNIPQMKLADDAGIPLFVEKELKALLAPLYGLVLAGGKSMRMGEDKGLINYHGQPQREHLAQLMGSICEKVYTSCRPEQAGEVSSPLADAFSGLGPFGGILSAFRQHPEAAWLVAACDLPLLDHSVLAQLAGYRNASKLATAFHNPATDFPEPLITIWEPRAYPVLLQFLAQGYSCPRKVLINSDIELLSPEEPDKLRNVNNPEEREAIEVLLKAP</sequence>
<feature type="binding site" evidence="8">
    <location>
        <position position="287"/>
    </location>
    <ligand>
        <name>GTP</name>
        <dbReference type="ChEBI" id="CHEBI:37565"/>
    </ligand>
</feature>
<dbReference type="PANTHER" id="PTHR19136">
    <property type="entry name" value="MOLYBDENUM COFACTOR GUANYLYLTRANSFERASE"/>
    <property type="match status" value="1"/>
</dbReference>
<dbReference type="GO" id="GO:0005525">
    <property type="term" value="F:GTP binding"/>
    <property type="evidence" value="ECO:0007669"/>
    <property type="project" value="UniProtKB-UniRule"/>
</dbReference>
<evidence type="ECO:0000256" key="8">
    <source>
        <dbReference type="HAMAP-Rule" id="MF_00316"/>
    </source>
</evidence>
<keyword evidence="5 8" id="KW-0460">Magnesium</keyword>
<dbReference type="GO" id="GO:0005737">
    <property type="term" value="C:cytoplasm"/>
    <property type="evidence" value="ECO:0007669"/>
    <property type="project" value="UniProtKB-SubCell"/>
</dbReference>
<proteinExistence type="inferred from homology"/>
<evidence type="ECO:0000256" key="3">
    <source>
        <dbReference type="ARBA" id="ARBA00022723"/>
    </source>
</evidence>
<protein>
    <recommendedName>
        <fullName evidence="8">Probable molybdenum cofactor guanylyltransferase</fullName>
        <shortName evidence="8">MoCo guanylyltransferase</shortName>
        <ecNumber evidence="8">2.7.7.77</ecNumber>
    </recommendedName>
    <alternativeName>
        <fullName evidence="8">GTP:molybdopterin guanylyltransferase</fullName>
    </alternativeName>
    <alternativeName>
        <fullName evidence="8">Mo-MPT guanylyltransferase</fullName>
    </alternativeName>
    <alternativeName>
        <fullName evidence="8">Molybdopterin guanylyltransferase</fullName>
    </alternativeName>
    <alternativeName>
        <fullName evidence="8">Molybdopterin-guanine dinucleotide synthase</fullName>
        <shortName evidence="8">MGD synthase</shortName>
    </alternativeName>
</protein>
<comment type="function">
    <text evidence="8">Transfers a GMP moiety from GTP to Mo-molybdopterin (Mo-MPT) cofactor (Moco or molybdenum cofactor) to form Mo-molybdopterin guanine dinucleotide (Mo-MGD) cofactor.</text>
</comment>
<comment type="subcellular location">
    <subcellularLocation>
        <location evidence="8">Cytoplasm</location>
    </subcellularLocation>
</comment>
<keyword evidence="6 8" id="KW-0342">GTP-binding</keyword>
<dbReference type="SUPFAM" id="SSF53448">
    <property type="entry name" value="Nucleotide-diphospho-sugar transferases"/>
    <property type="match status" value="1"/>
</dbReference>
<keyword evidence="3 8" id="KW-0479">Metal-binding</keyword>
<dbReference type="Gene3D" id="3.90.550.10">
    <property type="entry name" value="Spore Coat Polysaccharide Biosynthesis Protein SpsA, Chain A"/>
    <property type="match status" value="1"/>
</dbReference>
<feature type="domain" description="MobA-like NTP transferase" evidence="9">
    <location>
        <begin position="200"/>
        <end position="341"/>
    </location>
</feature>
<keyword evidence="11" id="KW-1185">Reference proteome</keyword>
<feature type="binding site" evidence="8">
    <location>
        <position position="258"/>
    </location>
    <ligand>
        <name>GTP</name>
        <dbReference type="ChEBI" id="CHEBI:37565"/>
    </ligand>
</feature>
<dbReference type="Proteomes" id="UP000321580">
    <property type="component" value="Unassembled WGS sequence"/>
</dbReference>
<dbReference type="RefSeq" id="WP_147168615.1">
    <property type="nucleotide sequence ID" value="NZ_VOOR01000039.1"/>
</dbReference>
<dbReference type="Pfam" id="PF12804">
    <property type="entry name" value="NTP_transf_3"/>
    <property type="match status" value="1"/>
</dbReference>
<keyword evidence="1 8" id="KW-0963">Cytoplasm</keyword>
<reference evidence="10 11" key="1">
    <citation type="submission" date="2019-08" db="EMBL/GenBank/DDBJ databases">
        <title>Genome of Phaeodactylibacter luteus.</title>
        <authorList>
            <person name="Bowman J.P."/>
        </authorList>
    </citation>
    <scope>NUCLEOTIDE SEQUENCE [LARGE SCALE GENOMIC DNA]</scope>
    <source>
        <strain evidence="10 11">KCTC 42180</strain>
    </source>
</reference>
<evidence type="ECO:0000259" key="9">
    <source>
        <dbReference type="Pfam" id="PF12804"/>
    </source>
</evidence>
<evidence type="ECO:0000256" key="6">
    <source>
        <dbReference type="ARBA" id="ARBA00023134"/>
    </source>
</evidence>
<dbReference type="AlphaFoldDB" id="A0A5C6RIB3"/>
<dbReference type="GO" id="GO:0046872">
    <property type="term" value="F:metal ion binding"/>
    <property type="evidence" value="ECO:0007669"/>
    <property type="project" value="UniProtKB-KW"/>
</dbReference>
<comment type="caution">
    <text evidence="8">Lacks conserved residue(s) required for the propagation of feature annotation.</text>
</comment>